<dbReference type="InterPro" id="IPR000551">
    <property type="entry name" value="MerR-type_HTH_dom"/>
</dbReference>
<dbReference type="GO" id="GO:0006355">
    <property type="term" value="P:regulation of DNA-templated transcription"/>
    <property type="evidence" value="ECO:0007669"/>
    <property type="project" value="InterPro"/>
</dbReference>
<evidence type="ECO:0000313" key="2">
    <source>
        <dbReference type="EMBL" id="QEC46629.1"/>
    </source>
</evidence>
<dbReference type="KEGG" id="bsol:FSW04_02885"/>
<dbReference type="SMART" id="SM00422">
    <property type="entry name" value="HTH_MERR"/>
    <property type="match status" value="1"/>
</dbReference>
<dbReference type="RefSeq" id="WP_146916060.1">
    <property type="nucleotide sequence ID" value="NZ_CP042430.1"/>
</dbReference>
<dbReference type="EMBL" id="CP042430">
    <property type="protein sequence ID" value="QEC46629.1"/>
    <property type="molecule type" value="Genomic_DNA"/>
</dbReference>
<dbReference type="PROSITE" id="PS50937">
    <property type="entry name" value="HTH_MERR_2"/>
    <property type="match status" value="1"/>
</dbReference>
<dbReference type="InterPro" id="IPR009061">
    <property type="entry name" value="DNA-bd_dom_put_sf"/>
</dbReference>
<dbReference type="SUPFAM" id="SSF46955">
    <property type="entry name" value="Putative DNA-binding domain"/>
    <property type="match status" value="1"/>
</dbReference>
<gene>
    <name evidence="2" type="ORF">FSW04_02885</name>
</gene>
<evidence type="ECO:0000259" key="1">
    <source>
        <dbReference type="PROSITE" id="PS50937"/>
    </source>
</evidence>
<dbReference type="Gene3D" id="1.10.1660.10">
    <property type="match status" value="1"/>
</dbReference>
<dbReference type="AlphaFoldDB" id="A0A5B8U0U1"/>
<keyword evidence="3" id="KW-1185">Reference proteome</keyword>
<proteinExistence type="predicted"/>
<dbReference type="GO" id="GO:0003677">
    <property type="term" value="F:DNA binding"/>
    <property type="evidence" value="ECO:0007669"/>
    <property type="project" value="InterPro"/>
</dbReference>
<reference evidence="2 3" key="1">
    <citation type="journal article" date="2018" name="J. Microbiol.">
        <title>Baekduia soli gen. nov., sp. nov., a novel bacterium isolated from the soil of Baekdu Mountain and proposal of a novel family name, Baekduiaceae fam. nov.</title>
        <authorList>
            <person name="An D.S."/>
            <person name="Siddiqi M.Z."/>
            <person name="Kim K.H."/>
            <person name="Yu H.S."/>
            <person name="Im W.T."/>
        </authorList>
    </citation>
    <scope>NUCLEOTIDE SEQUENCE [LARGE SCALE GENOMIC DNA]</scope>
    <source>
        <strain evidence="2 3">BR7-21</strain>
    </source>
</reference>
<dbReference type="Proteomes" id="UP000321805">
    <property type="component" value="Chromosome"/>
</dbReference>
<sequence length="305" mass="32810">MRTLKTSEAAAVLNVSPNTLRAWERRFGYPKPQRSPGKHRLYTHGEIAALRDALQEGLSISSAISRARESVSADTHVLVGALAAYELERADAAMEGALALRSVERSVEEVLIPSLEEIADRHGTDSAPWALAARWASEWLQRAQRLSPPATRRPTVLLGDATRDALDPDALALRALELCITRSGVRALTLPVTGLAGLGDVLTSYAPRVVVIAGGDEADDAVARWAYRVRAGAGALPILLFRRRGRDERTRTTGARHLPASPTLASSQLSDFIEGGARDLSLNEPLDLDLDDDVAVPPGRGRLTA</sequence>
<accession>A0A5B8U0U1</accession>
<feature type="domain" description="HTH merR-type" evidence="1">
    <location>
        <begin position="3"/>
        <end position="51"/>
    </location>
</feature>
<protein>
    <submittedName>
        <fullName evidence="2">MerR family transcriptional regulator</fullName>
    </submittedName>
</protein>
<name>A0A5B8U0U1_9ACTN</name>
<dbReference type="OrthoDB" id="9800334at2"/>
<dbReference type="Pfam" id="PF13411">
    <property type="entry name" value="MerR_1"/>
    <property type="match status" value="1"/>
</dbReference>
<organism evidence="2 3">
    <name type="scientific">Baekduia soli</name>
    <dbReference type="NCBI Taxonomy" id="496014"/>
    <lineage>
        <taxon>Bacteria</taxon>
        <taxon>Bacillati</taxon>
        <taxon>Actinomycetota</taxon>
        <taxon>Thermoleophilia</taxon>
        <taxon>Solirubrobacterales</taxon>
        <taxon>Baekduiaceae</taxon>
        <taxon>Baekduia</taxon>
    </lineage>
</organism>
<evidence type="ECO:0000313" key="3">
    <source>
        <dbReference type="Proteomes" id="UP000321805"/>
    </source>
</evidence>